<evidence type="ECO:0000256" key="3">
    <source>
        <dbReference type="ARBA" id="ARBA00022694"/>
    </source>
</evidence>
<comment type="similarity">
    <text evidence="7">Belongs to the tRNA nucleotidyltransferase/poly(A) polymerase family.</text>
</comment>
<gene>
    <name evidence="9" type="ORF">DCC88_11055</name>
</gene>
<dbReference type="InterPro" id="IPR050264">
    <property type="entry name" value="Bact_CCA-adding_enz_type3_sf"/>
</dbReference>
<keyword evidence="5" id="KW-0479">Metal-binding</keyword>
<dbReference type="Gene3D" id="3.30.460.10">
    <property type="entry name" value="Beta Polymerase, domain 2"/>
    <property type="match status" value="1"/>
</dbReference>
<evidence type="ECO:0000259" key="8">
    <source>
        <dbReference type="Pfam" id="PF01743"/>
    </source>
</evidence>
<evidence type="ECO:0000313" key="9">
    <source>
        <dbReference type="EMBL" id="RDB35257.1"/>
    </source>
</evidence>
<evidence type="ECO:0000256" key="4">
    <source>
        <dbReference type="ARBA" id="ARBA00022695"/>
    </source>
</evidence>
<keyword evidence="6" id="KW-0460">Magnesium</keyword>
<dbReference type="EMBL" id="QOVW01000093">
    <property type="protein sequence ID" value="RDB35257.1"/>
    <property type="molecule type" value="Genomic_DNA"/>
</dbReference>
<feature type="domain" description="Poly A polymerase head" evidence="8">
    <location>
        <begin position="49"/>
        <end position="170"/>
    </location>
</feature>
<keyword evidence="7" id="KW-0694">RNA-binding</keyword>
<organism evidence="9 10">
    <name type="scientific">Spirobacillus cienkowskii</name>
    <dbReference type="NCBI Taxonomy" id="495820"/>
    <lineage>
        <taxon>Bacteria</taxon>
        <taxon>Pseudomonadati</taxon>
        <taxon>Bdellovibrionota</taxon>
        <taxon>Oligoflexia</taxon>
        <taxon>Silvanigrellales</taxon>
        <taxon>Spirobacillus</taxon>
    </lineage>
</organism>
<dbReference type="GO" id="GO:0008033">
    <property type="term" value="P:tRNA processing"/>
    <property type="evidence" value="ECO:0007669"/>
    <property type="project" value="UniProtKB-KW"/>
</dbReference>
<keyword evidence="10" id="KW-1185">Reference proteome</keyword>
<evidence type="ECO:0000256" key="2">
    <source>
        <dbReference type="ARBA" id="ARBA00022679"/>
    </source>
</evidence>
<evidence type="ECO:0000256" key="5">
    <source>
        <dbReference type="ARBA" id="ARBA00022723"/>
    </source>
</evidence>
<dbReference type="Pfam" id="PF01743">
    <property type="entry name" value="PolyA_pol"/>
    <property type="match status" value="1"/>
</dbReference>
<keyword evidence="4" id="KW-0548">Nucleotidyltransferase</keyword>
<keyword evidence="3" id="KW-0819">tRNA processing</keyword>
<protein>
    <submittedName>
        <fullName evidence="9">CCA tRNA nucleotidyltransferase</fullName>
    </submittedName>
</protein>
<comment type="cofactor">
    <cofactor evidence="1">
        <name>Mg(2+)</name>
        <dbReference type="ChEBI" id="CHEBI:18420"/>
    </cofactor>
</comment>
<comment type="caution">
    <text evidence="9">The sequence shown here is derived from an EMBL/GenBank/DDBJ whole genome shotgun (WGS) entry which is preliminary data.</text>
</comment>
<dbReference type="GO" id="GO:0046872">
    <property type="term" value="F:metal ion binding"/>
    <property type="evidence" value="ECO:0007669"/>
    <property type="project" value="UniProtKB-KW"/>
</dbReference>
<dbReference type="SUPFAM" id="SSF81891">
    <property type="entry name" value="Poly A polymerase C-terminal region-like"/>
    <property type="match status" value="1"/>
</dbReference>
<dbReference type="Gene3D" id="1.10.3090.10">
    <property type="entry name" value="cca-adding enzyme, domain 2"/>
    <property type="match status" value="1"/>
</dbReference>
<keyword evidence="2 7" id="KW-0808">Transferase</keyword>
<dbReference type="CDD" id="cd05398">
    <property type="entry name" value="NT_ClassII-CCAase"/>
    <property type="match status" value="1"/>
</dbReference>
<dbReference type="InterPro" id="IPR002646">
    <property type="entry name" value="PolA_pol_head_dom"/>
</dbReference>
<dbReference type="Proteomes" id="UP000253934">
    <property type="component" value="Unassembled WGS sequence"/>
</dbReference>
<reference evidence="9" key="1">
    <citation type="submission" date="2018-04" db="EMBL/GenBank/DDBJ databases">
        <title>Draft genome sequence of the Candidatus Spirobacillus cienkowskii, a pathogen of freshwater Daphnia species, reconstructed from hemolymph metagenomic reads.</title>
        <authorList>
            <person name="Bresciani L."/>
            <person name="Lemos L.N."/>
            <person name="Wale N."/>
            <person name="Lin J.Y."/>
            <person name="Fernandes G.R."/>
            <person name="Duffy M.A."/>
            <person name="Rodrigues J.M."/>
        </authorList>
    </citation>
    <scope>NUCLEOTIDE SEQUENCE [LARGE SCALE GENOMIC DNA]</scope>
    <source>
        <strain evidence="9">Binning01</strain>
    </source>
</reference>
<evidence type="ECO:0000256" key="7">
    <source>
        <dbReference type="RuleBase" id="RU003953"/>
    </source>
</evidence>
<dbReference type="InterPro" id="IPR043519">
    <property type="entry name" value="NT_sf"/>
</dbReference>
<dbReference type="GO" id="GO:0000049">
    <property type="term" value="F:tRNA binding"/>
    <property type="evidence" value="ECO:0007669"/>
    <property type="project" value="TreeGrafter"/>
</dbReference>
<dbReference type="PANTHER" id="PTHR46173">
    <property type="entry name" value="CCA TRNA NUCLEOTIDYLTRANSFERASE 1, MITOCHONDRIAL"/>
    <property type="match status" value="1"/>
</dbReference>
<evidence type="ECO:0000256" key="1">
    <source>
        <dbReference type="ARBA" id="ARBA00001946"/>
    </source>
</evidence>
<proteinExistence type="inferred from homology"/>
<evidence type="ECO:0000313" key="10">
    <source>
        <dbReference type="Proteomes" id="UP000253934"/>
    </source>
</evidence>
<dbReference type="GO" id="GO:0016779">
    <property type="term" value="F:nucleotidyltransferase activity"/>
    <property type="evidence" value="ECO:0007669"/>
    <property type="project" value="UniProtKB-KW"/>
</dbReference>
<evidence type="ECO:0000256" key="6">
    <source>
        <dbReference type="ARBA" id="ARBA00022842"/>
    </source>
</evidence>
<name>A0A369KQW6_9BACT</name>
<dbReference type="AlphaFoldDB" id="A0A369KQW6"/>
<dbReference type="SUPFAM" id="SSF81301">
    <property type="entry name" value="Nucleotidyltransferase"/>
    <property type="match status" value="1"/>
</dbReference>
<dbReference type="PANTHER" id="PTHR46173:SF1">
    <property type="entry name" value="CCA TRNA NUCLEOTIDYLTRANSFERASE 1, MITOCHONDRIAL"/>
    <property type="match status" value="1"/>
</dbReference>
<accession>A0A369KQW6</accession>
<sequence>MTLHNGKSVKHKVIFKNKKFSPYSSVRKSKIYIAAKQICAILQKNKFDAYIVGGAIRDLYIRPNVVPKDLDIATSANPNDVHKIFKSSKFVGEAFGVCLVNLNNLQFEVTSFRKEGKYINKRKPENISKGTFLEDSNRRDFTINSLYYDPIKKLIIDPHNGINDIKNKIIQCVGNPNDRFQEDVLRILRMIRFAANLNFNISKESLQAAKKEIKEIVHLSKERILLEFQKVKIGRFFYFIDNIHNMFEIKNLFYLNNSFNFLVKSNNNDNKLSLKKIKIGTQFNFFNFFKTLLFKYEVKRNHKDDFINVIDSWPISIDDKKICLLFFKCIYIKEFFPEKTDVELIDFIFFEKIYIINEICKNISYGVLTNLSIFIKDSLLSETLYKFINIKSKQKSLFINSSEVVSYIEKNKINKKYIATTLKYMQYIYLKKGYIPKIESALSFKKDFFIEYFSIKNK</sequence>